<evidence type="ECO:0000256" key="1">
    <source>
        <dbReference type="SAM" id="MobiDB-lite"/>
    </source>
</evidence>
<feature type="region of interest" description="Disordered" evidence="1">
    <location>
        <begin position="95"/>
        <end position="119"/>
    </location>
</feature>
<name>A0AAV7TX60_PLEWA</name>
<proteinExistence type="predicted"/>
<keyword evidence="3" id="KW-1185">Reference proteome</keyword>
<organism evidence="2 3">
    <name type="scientific">Pleurodeles waltl</name>
    <name type="common">Iberian ribbed newt</name>
    <dbReference type="NCBI Taxonomy" id="8319"/>
    <lineage>
        <taxon>Eukaryota</taxon>
        <taxon>Metazoa</taxon>
        <taxon>Chordata</taxon>
        <taxon>Craniata</taxon>
        <taxon>Vertebrata</taxon>
        <taxon>Euteleostomi</taxon>
        <taxon>Amphibia</taxon>
        <taxon>Batrachia</taxon>
        <taxon>Caudata</taxon>
        <taxon>Salamandroidea</taxon>
        <taxon>Salamandridae</taxon>
        <taxon>Pleurodelinae</taxon>
        <taxon>Pleurodeles</taxon>
    </lineage>
</organism>
<dbReference type="Proteomes" id="UP001066276">
    <property type="component" value="Chromosome 3_2"/>
</dbReference>
<evidence type="ECO:0000313" key="3">
    <source>
        <dbReference type="Proteomes" id="UP001066276"/>
    </source>
</evidence>
<reference evidence="2" key="1">
    <citation type="journal article" date="2022" name="bioRxiv">
        <title>Sequencing and chromosome-scale assembly of the giantPleurodeles waltlgenome.</title>
        <authorList>
            <person name="Brown T."/>
            <person name="Elewa A."/>
            <person name="Iarovenko S."/>
            <person name="Subramanian E."/>
            <person name="Araus A.J."/>
            <person name="Petzold A."/>
            <person name="Susuki M."/>
            <person name="Suzuki K.-i.T."/>
            <person name="Hayashi T."/>
            <person name="Toyoda A."/>
            <person name="Oliveira C."/>
            <person name="Osipova E."/>
            <person name="Leigh N.D."/>
            <person name="Simon A."/>
            <person name="Yun M.H."/>
        </authorList>
    </citation>
    <scope>NUCLEOTIDE SEQUENCE</scope>
    <source>
        <strain evidence="2">20211129_DDA</strain>
        <tissue evidence="2">Liver</tissue>
    </source>
</reference>
<accession>A0AAV7TX60</accession>
<protein>
    <submittedName>
        <fullName evidence="2">Uncharacterized protein</fullName>
    </submittedName>
</protein>
<sequence length="119" mass="13009">MEGAWPGPQNFAARPRSLTARGAKSWRQVLRSVGHPEKPAVGEGEHAELRGLGPCLRPARAAHKSMCRAGAPDLALPGPWETWRQEPREWTARPWWGEGRSEVPERRGAPPAPVSGSAH</sequence>
<dbReference type="AlphaFoldDB" id="A0AAV7TX60"/>
<comment type="caution">
    <text evidence="2">The sequence shown here is derived from an EMBL/GenBank/DDBJ whole genome shotgun (WGS) entry which is preliminary data.</text>
</comment>
<evidence type="ECO:0000313" key="2">
    <source>
        <dbReference type="EMBL" id="KAJ1181227.1"/>
    </source>
</evidence>
<dbReference type="EMBL" id="JANPWB010000006">
    <property type="protein sequence ID" value="KAJ1181227.1"/>
    <property type="molecule type" value="Genomic_DNA"/>
</dbReference>
<feature type="compositionally biased region" description="Basic and acidic residues" evidence="1">
    <location>
        <begin position="99"/>
        <end position="108"/>
    </location>
</feature>
<gene>
    <name evidence="2" type="ORF">NDU88_006437</name>
</gene>